<gene>
    <name evidence="1" type="ORF">DR116_0009005</name>
</gene>
<evidence type="ECO:0000313" key="2">
    <source>
        <dbReference type="Proteomes" id="UP000253597"/>
    </source>
</evidence>
<dbReference type="AlphaFoldDB" id="A0A9X8J0H9"/>
<dbReference type="EMBL" id="QNGD03000004">
    <property type="protein sequence ID" value="RWQ75144.1"/>
    <property type="molecule type" value="Genomic_DNA"/>
</dbReference>
<protein>
    <submittedName>
        <fullName evidence="1">Uncharacterized protein</fullName>
    </submittedName>
</protein>
<comment type="caution">
    <text evidence="1">The sequence shown here is derived from an EMBL/GenBank/DDBJ whole genome shotgun (WGS) entry which is preliminary data.</text>
</comment>
<reference evidence="1 2" key="1">
    <citation type="submission" date="2019-01" db="EMBL/GenBank/DDBJ databases">
        <title>Draft genome sequence of heavy metal resistant Bacillus cereus NWUAB01.</title>
        <authorList>
            <person name="Babalola O."/>
            <person name="Aremu B.R."/>
            <person name="Ayangbenro A.S."/>
        </authorList>
    </citation>
    <scope>NUCLEOTIDE SEQUENCE [LARGE SCALE GENOMIC DNA]</scope>
    <source>
        <strain evidence="1 2">NWUAB01</strain>
    </source>
</reference>
<accession>A0A9X8J0H9</accession>
<evidence type="ECO:0000313" key="1">
    <source>
        <dbReference type="EMBL" id="RWQ75144.1"/>
    </source>
</evidence>
<organism evidence="1 2">
    <name type="scientific">Bacillus cereus</name>
    <dbReference type="NCBI Taxonomy" id="1396"/>
    <lineage>
        <taxon>Bacteria</taxon>
        <taxon>Bacillati</taxon>
        <taxon>Bacillota</taxon>
        <taxon>Bacilli</taxon>
        <taxon>Bacillales</taxon>
        <taxon>Bacillaceae</taxon>
        <taxon>Bacillus</taxon>
        <taxon>Bacillus cereus group</taxon>
    </lineage>
</organism>
<dbReference type="Proteomes" id="UP000253597">
    <property type="component" value="Unassembled WGS sequence"/>
</dbReference>
<proteinExistence type="predicted"/>
<sequence length="81" mass="9642">MRKVLRHEELAAEARYIKKHPITGRFFIIMHLRLGTHPGILLNISTIFLIYQRFDTTYRFTDNLRQGQTTYIPPIPKTPFK</sequence>
<name>A0A9X8J0H9_BACCE</name>